<dbReference type="Proteomes" id="UP001396898">
    <property type="component" value="Unassembled WGS sequence"/>
</dbReference>
<protein>
    <submittedName>
        <fullName evidence="7">Uncharacterized protein</fullName>
    </submittedName>
</protein>
<sequence length="199" mass="21197">MDALSSMLICLCGSDNDDFRHDVGSAQCLIDEKPKPNPLPVSTSSRRSAEAAVADIVSILRSAEKEGAALRQKVSDTVGAEGWTEWIAERVLDGIKAILEEGPEKMGNAMQVAYSRASEAADALFQFPKDHPVATAGILTIIAVGVLVILAPAVVEALGFAELGPLEGSFAAWWESTYAGYIPEGSLFSFLQRLGMLWG</sequence>
<keyword evidence="4 6" id="KW-1133">Transmembrane helix</keyword>
<evidence type="ECO:0000256" key="2">
    <source>
        <dbReference type="ARBA" id="ARBA00007262"/>
    </source>
</evidence>
<evidence type="ECO:0000256" key="1">
    <source>
        <dbReference type="ARBA" id="ARBA00004141"/>
    </source>
</evidence>
<evidence type="ECO:0000313" key="7">
    <source>
        <dbReference type="EMBL" id="KAK8033377.1"/>
    </source>
</evidence>
<comment type="subcellular location">
    <subcellularLocation>
        <location evidence="1">Membrane</location>
        <topology evidence="1">Multi-pass membrane protein</topology>
    </subcellularLocation>
</comment>
<gene>
    <name evidence="7" type="ORF">PG991_002775</name>
</gene>
<dbReference type="InterPro" id="IPR038213">
    <property type="entry name" value="IFI6/IFI27-like_sf"/>
</dbReference>
<reference evidence="7 8" key="1">
    <citation type="submission" date="2023-01" db="EMBL/GenBank/DDBJ databases">
        <title>Analysis of 21 Apiospora genomes using comparative genomics revels a genus with tremendous synthesis potential of carbohydrate active enzymes and secondary metabolites.</title>
        <authorList>
            <person name="Sorensen T."/>
        </authorList>
    </citation>
    <scope>NUCLEOTIDE SEQUENCE [LARGE SCALE GENOMIC DNA]</scope>
    <source>
        <strain evidence="7 8">CBS 20057</strain>
    </source>
</reference>
<keyword evidence="8" id="KW-1185">Reference proteome</keyword>
<dbReference type="InterPro" id="IPR009311">
    <property type="entry name" value="IFI6/IFI27-like"/>
</dbReference>
<dbReference type="EMBL" id="JAQQWI010000006">
    <property type="protein sequence ID" value="KAK8033377.1"/>
    <property type="molecule type" value="Genomic_DNA"/>
</dbReference>
<evidence type="ECO:0000256" key="3">
    <source>
        <dbReference type="ARBA" id="ARBA00022692"/>
    </source>
</evidence>
<evidence type="ECO:0000256" key="4">
    <source>
        <dbReference type="ARBA" id="ARBA00022989"/>
    </source>
</evidence>
<accession>A0ABR1SGB9</accession>
<evidence type="ECO:0000256" key="5">
    <source>
        <dbReference type="ARBA" id="ARBA00023136"/>
    </source>
</evidence>
<dbReference type="Gene3D" id="6.10.110.10">
    <property type="match status" value="1"/>
</dbReference>
<dbReference type="Pfam" id="PF06140">
    <property type="entry name" value="Ifi-6-16"/>
    <property type="match status" value="1"/>
</dbReference>
<evidence type="ECO:0000256" key="6">
    <source>
        <dbReference type="SAM" id="Phobius"/>
    </source>
</evidence>
<proteinExistence type="inferred from homology"/>
<comment type="similarity">
    <text evidence="2">Belongs to the IFI6/IFI27 family.</text>
</comment>
<evidence type="ECO:0000313" key="8">
    <source>
        <dbReference type="Proteomes" id="UP001396898"/>
    </source>
</evidence>
<comment type="caution">
    <text evidence="7">The sequence shown here is derived from an EMBL/GenBank/DDBJ whole genome shotgun (WGS) entry which is preliminary data.</text>
</comment>
<organism evidence="7 8">
    <name type="scientific">Apiospora marii</name>
    <dbReference type="NCBI Taxonomy" id="335849"/>
    <lineage>
        <taxon>Eukaryota</taxon>
        <taxon>Fungi</taxon>
        <taxon>Dikarya</taxon>
        <taxon>Ascomycota</taxon>
        <taxon>Pezizomycotina</taxon>
        <taxon>Sordariomycetes</taxon>
        <taxon>Xylariomycetidae</taxon>
        <taxon>Amphisphaeriales</taxon>
        <taxon>Apiosporaceae</taxon>
        <taxon>Apiospora</taxon>
    </lineage>
</organism>
<name>A0ABR1SGB9_9PEZI</name>
<feature type="transmembrane region" description="Helical" evidence="6">
    <location>
        <begin position="133"/>
        <end position="155"/>
    </location>
</feature>
<keyword evidence="5 6" id="KW-0472">Membrane</keyword>
<keyword evidence="3 6" id="KW-0812">Transmembrane</keyword>